<dbReference type="PROSITE" id="PS51186">
    <property type="entry name" value="GNAT"/>
    <property type="match status" value="1"/>
</dbReference>
<dbReference type="AlphaFoldDB" id="A0A0M1NJJ6"/>
<keyword evidence="3" id="KW-1185">Reference proteome</keyword>
<dbReference type="InterPro" id="IPR016181">
    <property type="entry name" value="Acyl_CoA_acyltransferase"/>
</dbReference>
<gene>
    <name evidence="2" type="ORF">AM231_21055</name>
</gene>
<reference evidence="3" key="1">
    <citation type="submission" date="2015-08" db="EMBL/GenBank/DDBJ databases">
        <title>Genome sequencing project for genomic taxonomy and phylogenomics of Bacillus-like bacteria.</title>
        <authorList>
            <person name="Liu B."/>
            <person name="Wang J."/>
            <person name="Zhu Y."/>
            <person name="Liu G."/>
            <person name="Chen Q."/>
            <person name="Chen Z."/>
            <person name="Lan J."/>
            <person name="Che J."/>
            <person name="Ge C."/>
            <person name="Shi H."/>
            <person name="Pan Z."/>
            <person name="Liu X."/>
        </authorList>
    </citation>
    <scope>NUCLEOTIDE SEQUENCE [LARGE SCALE GENOMIC DNA]</scope>
    <source>
        <strain evidence="3">FJAT-22460</strain>
    </source>
</reference>
<dbReference type="GO" id="GO:0016747">
    <property type="term" value="F:acyltransferase activity, transferring groups other than amino-acyl groups"/>
    <property type="evidence" value="ECO:0007669"/>
    <property type="project" value="InterPro"/>
</dbReference>
<evidence type="ECO:0000259" key="1">
    <source>
        <dbReference type="PROSITE" id="PS51186"/>
    </source>
</evidence>
<proteinExistence type="predicted"/>
<accession>A0A0M1NJJ6</accession>
<dbReference type="InterPro" id="IPR000182">
    <property type="entry name" value="GNAT_dom"/>
</dbReference>
<dbReference type="Gene3D" id="3.40.630.30">
    <property type="match status" value="1"/>
</dbReference>
<protein>
    <submittedName>
        <fullName evidence="2">GCN5 family acetyltransferase</fullName>
    </submittedName>
</protein>
<dbReference type="OrthoDB" id="9807426at2"/>
<dbReference type="Pfam" id="PF00583">
    <property type="entry name" value="Acetyltransf_1"/>
    <property type="match status" value="1"/>
</dbReference>
<sequence>MPIREIEPQDIAVITRFETEISMISFGDEAITDPVFHTKKLEKALRYEREGMLVLDMDGEVSGWMWITPRKNSVTKETYANFKSFYIAESCRGTAYVDELFEAGMNYCRSEEVTQIVGKVHVSNLPMRLLYKKYGFKPTHLTMELSFNGSDD</sequence>
<dbReference type="SUPFAM" id="SSF55729">
    <property type="entry name" value="Acyl-CoA N-acyltransferases (Nat)"/>
    <property type="match status" value="1"/>
</dbReference>
<evidence type="ECO:0000313" key="3">
    <source>
        <dbReference type="Proteomes" id="UP000036932"/>
    </source>
</evidence>
<evidence type="ECO:0000313" key="2">
    <source>
        <dbReference type="EMBL" id="KOR82054.1"/>
    </source>
</evidence>
<feature type="domain" description="N-acetyltransferase" evidence="1">
    <location>
        <begin position="1"/>
        <end position="152"/>
    </location>
</feature>
<dbReference type="EMBL" id="LIUT01000005">
    <property type="protein sequence ID" value="KOR82054.1"/>
    <property type="molecule type" value="Genomic_DNA"/>
</dbReference>
<organism evidence="2 3">
    <name type="scientific">Paenibacillus solani</name>
    <dbReference type="NCBI Taxonomy" id="1705565"/>
    <lineage>
        <taxon>Bacteria</taxon>
        <taxon>Bacillati</taxon>
        <taxon>Bacillota</taxon>
        <taxon>Bacilli</taxon>
        <taxon>Bacillales</taxon>
        <taxon>Paenibacillaceae</taxon>
        <taxon>Paenibacillus</taxon>
    </lineage>
</organism>
<name>A0A0M1NJJ6_9BACL</name>
<dbReference type="Proteomes" id="UP000036932">
    <property type="component" value="Unassembled WGS sequence"/>
</dbReference>
<dbReference type="PATRIC" id="fig|1705565.3.peg.132"/>
<comment type="caution">
    <text evidence="2">The sequence shown here is derived from an EMBL/GenBank/DDBJ whole genome shotgun (WGS) entry which is preliminary data.</text>
</comment>
<keyword evidence="2" id="KW-0808">Transferase</keyword>